<accession>A0A428SDI0</accession>
<dbReference type="Proteomes" id="UP000287972">
    <property type="component" value="Unassembled WGS sequence"/>
</dbReference>
<dbReference type="PANTHER" id="PTHR40780:SF2">
    <property type="entry name" value="DUF3669 DOMAIN-CONTAINING PROTEIN"/>
    <property type="match status" value="1"/>
</dbReference>
<reference evidence="1 2" key="1">
    <citation type="submission" date="2017-06" db="EMBL/GenBank/DDBJ databases">
        <title>Comparative genomic analysis of Ambrosia Fusariam Clade fungi.</title>
        <authorList>
            <person name="Stajich J.E."/>
            <person name="Carrillo J."/>
            <person name="Kijimoto T."/>
            <person name="Eskalen A."/>
            <person name="O'Donnell K."/>
            <person name="Kasson M."/>
        </authorList>
    </citation>
    <scope>NUCLEOTIDE SEQUENCE [LARGE SCALE GENOMIC DNA]</scope>
    <source>
        <strain evidence="1 2">NRRL62606</strain>
    </source>
</reference>
<evidence type="ECO:0008006" key="3">
    <source>
        <dbReference type="Google" id="ProtNLM"/>
    </source>
</evidence>
<evidence type="ECO:0000313" key="1">
    <source>
        <dbReference type="EMBL" id="RSL87794.1"/>
    </source>
</evidence>
<organism evidence="1 2">
    <name type="scientific">Fusarium floridanum</name>
    <dbReference type="NCBI Taxonomy" id="1325733"/>
    <lineage>
        <taxon>Eukaryota</taxon>
        <taxon>Fungi</taxon>
        <taxon>Dikarya</taxon>
        <taxon>Ascomycota</taxon>
        <taxon>Pezizomycotina</taxon>
        <taxon>Sordariomycetes</taxon>
        <taxon>Hypocreomycetidae</taxon>
        <taxon>Hypocreales</taxon>
        <taxon>Nectriaceae</taxon>
        <taxon>Fusarium</taxon>
        <taxon>Fusarium solani species complex</taxon>
    </lineage>
</organism>
<dbReference type="EMBL" id="NKCL01000028">
    <property type="protein sequence ID" value="RSL87794.1"/>
    <property type="molecule type" value="Genomic_DNA"/>
</dbReference>
<protein>
    <recommendedName>
        <fullName evidence="3">DUF3669 domain-containing protein</fullName>
    </recommendedName>
</protein>
<gene>
    <name evidence="1" type="ORF">CEP51_002043</name>
</gene>
<proteinExistence type="predicted"/>
<keyword evidence="2" id="KW-1185">Reference proteome</keyword>
<dbReference type="AlphaFoldDB" id="A0A428SDI0"/>
<dbReference type="PANTHER" id="PTHR40780">
    <property type="entry name" value="DUF3669 DOMAIN-CONTAINING PROTEIN"/>
    <property type="match status" value="1"/>
</dbReference>
<name>A0A428SDI0_9HYPO</name>
<evidence type="ECO:0000313" key="2">
    <source>
        <dbReference type="Proteomes" id="UP000287972"/>
    </source>
</evidence>
<sequence length="372" mass="41867">MSERGTKRTADMMSEDSQSITEYLESELDILPPLSVLGVALKPGISIITDSPNRDSFGSIYSFTEIGYGSTSCIIHKPEEPFVVKKLHPCFSRANDLVTRVAKEAKMAIEVFQVFDTYEPESNIRINVPGNAKALDNWEIFWHSAGNLPHLLRVPTPAIQMDTIFSLPKAVGRALIQQYYPRRAGSNMDPYVVEEILNQPDNQHCLVQPCLGLDTCPREPGGFKLRNFKLSLTDMHRIGLNTVDLSRAIGEAFALLHYRCGLSGTDVSFAFGTSRSKLCILYTVDLYLFDFGGCWKIDNSRAADEQDLNIADVMLNPGVRKFIPSPQKSPTLYKNFKDAYVKQAKKVLDNENNLTPHNVMKHYERLAARQLW</sequence>
<comment type="caution">
    <text evidence="1">The sequence shown here is derived from an EMBL/GenBank/DDBJ whole genome shotgun (WGS) entry which is preliminary data.</text>
</comment>